<sequence length="294" mass="33368">MSASFFSEALSEIRKKGVLNILAVLVNQSGKGPEYQLIQPDQNDGFLFSINPWTPLEFSILIDLPVKHNDIQVVTVCGRDKTIVSKQSITPDKHYRRFVKRVRNRATENVPYLSTKHEGNNTRIIFTANGQFEMWEVAIPTRILNGQAHFFLTVQKLYEGRMYNYEGKVYIPETQYAGYQNWPNLQEYLGKAVPLNQLEEIDSDQMLEILVSSEDQLEEIPAVEDNAGVVKYFCLASGLGLAAVNVNNAMIHWSQILSPERLACLEKGQPIRFDRIVLGTKDAETVLFLKGVEK</sequence>
<dbReference type="EMBL" id="MGJT01000022">
    <property type="protein sequence ID" value="OGN12185.1"/>
    <property type="molecule type" value="Genomic_DNA"/>
</dbReference>
<gene>
    <name evidence="1" type="ORF">A3C71_00705</name>
</gene>
<proteinExistence type="predicted"/>
<comment type="caution">
    <text evidence="1">The sequence shown here is derived from an EMBL/GenBank/DDBJ whole genome shotgun (WGS) entry which is preliminary data.</text>
</comment>
<evidence type="ECO:0000313" key="1">
    <source>
        <dbReference type="EMBL" id="OGN12185.1"/>
    </source>
</evidence>
<reference evidence="1 2" key="1">
    <citation type="journal article" date="2016" name="Nat. Commun.">
        <title>Thousands of microbial genomes shed light on interconnected biogeochemical processes in an aquifer system.</title>
        <authorList>
            <person name="Anantharaman K."/>
            <person name="Brown C.T."/>
            <person name="Hug L.A."/>
            <person name="Sharon I."/>
            <person name="Castelle C.J."/>
            <person name="Probst A.J."/>
            <person name="Thomas B.C."/>
            <person name="Singh A."/>
            <person name="Wilkins M.J."/>
            <person name="Karaoz U."/>
            <person name="Brodie E.L."/>
            <person name="Williams K.H."/>
            <person name="Hubbard S.S."/>
            <person name="Banfield J.F."/>
        </authorList>
    </citation>
    <scope>NUCLEOTIDE SEQUENCE [LARGE SCALE GENOMIC DNA]</scope>
</reference>
<dbReference type="AlphaFoldDB" id="A0A1F8FGB4"/>
<accession>A0A1F8FGB4</accession>
<protein>
    <submittedName>
        <fullName evidence="1">Uncharacterized protein</fullName>
    </submittedName>
</protein>
<dbReference type="Proteomes" id="UP000178197">
    <property type="component" value="Unassembled WGS sequence"/>
</dbReference>
<name>A0A1F8FGB4_9BACT</name>
<evidence type="ECO:0000313" key="2">
    <source>
        <dbReference type="Proteomes" id="UP000178197"/>
    </source>
</evidence>
<organism evidence="1 2">
    <name type="scientific">Candidatus Yanofskybacteria bacterium RIFCSPHIGHO2_02_FULL_43_15c</name>
    <dbReference type="NCBI Taxonomy" id="1802679"/>
    <lineage>
        <taxon>Bacteria</taxon>
        <taxon>Candidatus Yanofskyibacteriota</taxon>
    </lineage>
</organism>